<feature type="transmembrane region" description="Helical" evidence="1">
    <location>
        <begin position="122"/>
        <end position="141"/>
    </location>
</feature>
<sequence>MGLGFLSVLISVGKGYHVTDGIQLWGVKGFRIAYSGSLATVTQWGTNTAQYPLNVPIMIASLQVMFDEILPASKMIFSGFYTALMLVVYSTLVRSNLRRSTAGLATLLLATVPFVFRHSTIGYANMALSYYVVSAVILLAGSLKSPELGESDGTLLLSGLFFAGAAWTRPEGLLISLFVSGLILIVASLKRDIHLSLRHTILLLMPIGVYTVFWLFLKGVIYTQQFGSDLVTPALAQLSH</sequence>
<reference evidence="2" key="1">
    <citation type="journal article" date="2014" name="Front. Microbiol.">
        <title>High frequency of phylogenetically diverse reductive dehalogenase-homologous genes in deep subseafloor sedimentary metagenomes.</title>
        <authorList>
            <person name="Kawai M."/>
            <person name="Futagami T."/>
            <person name="Toyoda A."/>
            <person name="Takaki Y."/>
            <person name="Nishi S."/>
            <person name="Hori S."/>
            <person name="Arai W."/>
            <person name="Tsubouchi T."/>
            <person name="Morono Y."/>
            <person name="Uchiyama I."/>
            <person name="Ito T."/>
            <person name="Fujiyama A."/>
            <person name="Inagaki F."/>
            <person name="Takami H."/>
        </authorList>
    </citation>
    <scope>NUCLEOTIDE SEQUENCE</scope>
    <source>
        <strain evidence="2">Expedition CK06-06</strain>
    </source>
</reference>
<keyword evidence="1" id="KW-0472">Membrane</keyword>
<protein>
    <recommendedName>
        <fullName evidence="3">Glycosyltransferase RgtA/B/C/D-like domain-containing protein</fullName>
    </recommendedName>
</protein>
<dbReference type="EMBL" id="BARS01026135">
    <property type="protein sequence ID" value="GAG12102.1"/>
    <property type="molecule type" value="Genomic_DNA"/>
</dbReference>
<keyword evidence="1" id="KW-1133">Transmembrane helix</keyword>
<feature type="transmembrane region" description="Helical" evidence="1">
    <location>
        <begin position="173"/>
        <end position="189"/>
    </location>
</feature>
<dbReference type="AlphaFoldDB" id="X0VLN8"/>
<comment type="caution">
    <text evidence="2">The sequence shown here is derived from an EMBL/GenBank/DDBJ whole genome shotgun (WGS) entry which is preliminary data.</text>
</comment>
<proteinExistence type="predicted"/>
<evidence type="ECO:0000256" key="1">
    <source>
        <dbReference type="SAM" id="Phobius"/>
    </source>
</evidence>
<accession>X0VLN8</accession>
<feature type="transmembrane region" description="Helical" evidence="1">
    <location>
        <begin position="75"/>
        <end position="93"/>
    </location>
</feature>
<evidence type="ECO:0000313" key="2">
    <source>
        <dbReference type="EMBL" id="GAG12102.1"/>
    </source>
</evidence>
<feature type="transmembrane region" description="Helical" evidence="1">
    <location>
        <begin position="201"/>
        <end position="221"/>
    </location>
</feature>
<name>X0VLN8_9ZZZZ</name>
<organism evidence="2">
    <name type="scientific">marine sediment metagenome</name>
    <dbReference type="NCBI Taxonomy" id="412755"/>
    <lineage>
        <taxon>unclassified sequences</taxon>
        <taxon>metagenomes</taxon>
        <taxon>ecological metagenomes</taxon>
    </lineage>
</organism>
<feature type="non-terminal residue" evidence="2">
    <location>
        <position position="240"/>
    </location>
</feature>
<keyword evidence="1" id="KW-0812">Transmembrane</keyword>
<gene>
    <name evidence="2" type="ORF">S01H1_41221</name>
</gene>
<evidence type="ECO:0008006" key="3">
    <source>
        <dbReference type="Google" id="ProtNLM"/>
    </source>
</evidence>